<evidence type="ECO:0000313" key="2">
    <source>
        <dbReference type="Proteomes" id="UP000095281"/>
    </source>
</evidence>
<proteinExistence type="predicted"/>
<evidence type="ECO:0000256" key="1">
    <source>
        <dbReference type="SAM" id="Phobius"/>
    </source>
</evidence>
<keyword evidence="1" id="KW-0812">Transmembrane</keyword>
<name>A0A1I8BR73_MELHA</name>
<evidence type="ECO:0000313" key="3">
    <source>
        <dbReference type="WBParaSite" id="MhA1_Contig405.frz3.gene16"/>
    </source>
</evidence>
<keyword evidence="1" id="KW-1133">Transmembrane helix</keyword>
<accession>A0A1I8BR73</accession>
<sequence length="208" mass="24150">MLKDTHIYFAKILEFDEDPEIDDQNKWPNRISSTLDIAKISVNSAENGQKTNDIIMKSKMPYKLNGEQNHESKDQKQQYYENDSPFVISPADINEYYTNELPLKQGKIIPHRLNDGKNQRLTVNDKRQKILISTEPVPAKRSETLLVLLGVYLAFFALAAFFLFCLVLAWLERRSRRHTIYLNDCDIKGSKSLFLYMNPKKGTVKYIA</sequence>
<keyword evidence="2" id="KW-1185">Reference proteome</keyword>
<organism evidence="2 3">
    <name type="scientific">Meloidogyne hapla</name>
    <name type="common">Root-knot nematode worm</name>
    <dbReference type="NCBI Taxonomy" id="6305"/>
    <lineage>
        <taxon>Eukaryota</taxon>
        <taxon>Metazoa</taxon>
        <taxon>Ecdysozoa</taxon>
        <taxon>Nematoda</taxon>
        <taxon>Chromadorea</taxon>
        <taxon>Rhabditida</taxon>
        <taxon>Tylenchina</taxon>
        <taxon>Tylenchomorpha</taxon>
        <taxon>Tylenchoidea</taxon>
        <taxon>Meloidogynidae</taxon>
        <taxon>Meloidogyninae</taxon>
        <taxon>Meloidogyne</taxon>
    </lineage>
</organism>
<dbReference type="Proteomes" id="UP000095281">
    <property type="component" value="Unplaced"/>
</dbReference>
<dbReference type="WBParaSite" id="MhA1_Contig405.frz3.gene16">
    <property type="protein sequence ID" value="MhA1_Contig405.frz3.gene16"/>
    <property type="gene ID" value="MhA1_Contig405.frz3.gene16"/>
</dbReference>
<feature type="transmembrane region" description="Helical" evidence="1">
    <location>
        <begin position="145"/>
        <end position="171"/>
    </location>
</feature>
<reference evidence="3" key="1">
    <citation type="submission" date="2016-11" db="UniProtKB">
        <authorList>
            <consortium name="WormBaseParasite"/>
        </authorList>
    </citation>
    <scope>IDENTIFICATION</scope>
</reference>
<protein>
    <submittedName>
        <fullName evidence="3">Uncharacterized protein</fullName>
    </submittedName>
</protein>
<keyword evidence="1" id="KW-0472">Membrane</keyword>
<dbReference type="AlphaFoldDB" id="A0A1I8BR73"/>